<comment type="caution">
    <text evidence="3">The sequence shown here is derived from an EMBL/GenBank/DDBJ whole genome shotgun (WGS) entry which is preliminary data.</text>
</comment>
<dbReference type="GO" id="GO:0005763">
    <property type="term" value="C:mitochondrial small ribosomal subunit"/>
    <property type="evidence" value="ECO:0007669"/>
    <property type="project" value="TreeGrafter"/>
</dbReference>
<dbReference type="FunCoup" id="A0A1V8TIK8">
    <property type="interactions" value="145"/>
</dbReference>
<organism evidence="3 4">
    <name type="scientific">Cryoendolithus antarcticus</name>
    <dbReference type="NCBI Taxonomy" id="1507870"/>
    <lineage>
        <taxon>Eukaryota</taxon>
        <taxon>Fungi</taxon>
        <taxon>Dikarya</taxon>
        <taxon>Ascomycota</taxon>
        <taxon>Pezizomycotina</taxon>
        <taxon>Dothideomycetes</taxon>
        <taxon>Dothideomycetidae</taxon>
        <taxon>Cladosporiales</taxon>
        <taxon>Cladosporiaceae</taxon>
        <taxon>Cryoendolithus</taxon>
    </lineage>
</organism>
<dbReference type="InParanoid" id="A0A1V8TIK8"/>
<dbReference type="PIRSF" id="PIRSF037706">
    <property type="entry name" value="MRP10"/>
    <property type="match status" value="1"/>
</dbReference>
<dbReference type="InterPro" id="IPR017264">
    <property type="entry name" value="Ribosomal_mS37_fun"/>
</dbReference>
<protein>
    <recommendedName>
        <fullName evidence="1">Small ribosomal subunit protein mS37</fullName>
    </recommendedName>
</protein>
<dbReference type="Proteomes" id="UP000192596">
    <property type="component" value="Unassembled WGS sequence"/>
</dbReference>
<accession>A0A1V8TIK8</accession>
<dbReference type="GO" id="GO:0032543">
    <property type="term" value="P:mitochondrial translation"/>
    <property type="evidence" value="ECO:0007669"/>
    <property type="project" value="InterPro"/>
</dbReference>
<comment type="function">
    <text evidence="1">Component of the mitochondrial ribosome (mitoribosome), a dedicated translation machinery responsible for the synthesis of mitochondrial genome-encoded proteins, including at least some of the essential transmembrane subunits of the mitochondrial respiratory chain. The mitoribosomes are attached to the mitochondrial inner membrane and translation products are cotranslationally integrated into the membrane.</text>
</comment>
<dbReference type="EMBL" id="NAJO01000007">
    <property type="protein sequence ID" value="OQO11215.1"/>
    <property type="molecule type" value="Genomic_DNA"/>
</dbReference>
<dbReference type="OrthoDB" id="2210at2759"/>
<keyword evidence="4" id="KW-1185">Reference proteome</keyword>
<reference evidence="4" key="1">
    <citation type="submission" date="2017-03" db="EMBL/GenBank/DDBJ databases">
        <title>Genomes of endolithic fungi from Antarctica.</title>
        <authorList>
            <person name="Coleine C."/>
            <person name="Masonjones S."/>
            <person name="Stajich J.E."/>
        </authorList>
    </citation>
    <scope>NUCLEOTIDE SEQUENCE [LARGE SCALE GENOMIC DNA]</scope>
    <source>
        <strain evidence="4">CCFEE 5527</strain>
    </source>
</reference>
<keyword evidence="1" id="KW-0687">Ribonucleoprotein</keyword>
<dbReference type="AlphaFoldDB" id="A0A1V8TIK8"/>
<evidence type="ECO:0000313" key="3">
    <source>
        <dbReference type="EMBL" id="OQO11215.1"/>
    </source>
</evidence>
<feature type="region of interest" description="Disordered" evidence="2">
    <location>
        <begin position="1"/>
        <end position="24"/>
    </location>
</feature>
<proteinExistence type="inferred from homology"/>
<keyword evidence="1" id="KW-0689">Ribosomal protein</keyword>
<sequence length="102" mass="11141">MVANKGTPPSLLRTASAPKLPPLPKLRVRRPEATNANPCIAMMSSVLGCWASQGYTTQGCAALEQSLRVCMDARKPQQAMKNPINTHLSRLYPQIKGPTKRK</sequence>
<gene>
    <name evidence="3" type="ORF">B0A48_05471</name>
</gene>
<name>A0A1V8TIK8_9PEZI</name>
<keyword evidence="1" id="KW-0496">Mitochondrion</keyword>
<comment type="similarity">
    <text evidence="1">Belongs to the mitochondrion-specific ribosomal protein mS37 family.</text>
</comment>
<evidence type="ECO:0000313" key="4">
    <source>
        <dbReference type="Proteomes" id="UP000192596"/>
    </source>
</evidence>
<evidence type="ECO:0000256" key="1">
    <source>
        <dbReference type="PIRNR" id="PIRNR037706"/>
    </source>
</evidence>
<dbReference type="PANTHER" id="PTHR28066:SF1">
    <property type="entry name" value="SMALL RIBOSOMAL SUBUNIT PROTEIN MS37"/>
    <property type="match status" value="1"/>
</dbReference>
<comment type="subcellular location">
    <subcellularLocation>
        <location evidence="1">Mitochondrion</location>
    </subcellularLocation>
</comment>
<dbReference type="PANTHER" id="PTHR28066">
    <property type="entry name" value="37S RIBOSOMAL PROTEIN MRP10, MITOCHONDRIAL"/>
    <property type="match status" value="1"/>
</dbReference>
<comment type="subunit">
    <text evidence="1">Component of the mitochondrial small ribosomal subunit.</text>
</comment>
<dbReference type="STRING" id="1507870.A0A1V8TIK8"/>
<evidence type="ECO:0000256" key="2">
    <source>
        <dbReference type="SAM" id="MobiDB-lite"/>
    </source>
</evidence>
<dbReference type="GO" id="GO:0003735">
    <property type="term" value="F:structural constituent of ribosome"/>
    <property type="evidence" value="ECO:0007669"/>
    <property type="project" value="InterPro"/>
</dbReference>